<name>A0A9K3N8E4_HELAN</name>
<evidence type="ECO:0000313" key="3">
    <source>
        <dbReference type="Proteomes" id="UP000215914"/>
    </source>
</evidence>
<feature type="compositionally biased region" description="Polar residues" evidence="1">
    <location>
        <begin position="129"/>
        <end position="144"/>
    </location>
</feature>
<keyword evidence="3" id="KW-1185">Reference proteome</keyword>
<proteinExistence type="predicted"/>
<gene>
    <name evidence="2" type="ORF">HanXRQr2_Chr09g0389751</name>
</gene>
<feature type="region of interest" description="Disordered" evidence="1">
    <location>
        <begin position="1"/>
        <end position="172"/>
    </location>
</feature>
<reference evidence="2" key="1">
    <citation type="journal article" date="2017" name="Nature">
        <title>The sunflower genome provides insights into oil metabolism, flowering and Asterid evolution.</title>
        <authorList>
            <person name="Badouin H."/>
            <person name="Gouzy J."/>
            <person name="Grassa C.J."/>
            <person name="Murat F."/>
            <person name="Staton S.E."/>
            <person name="Cottret L."/>
            <person name="Lelandais-Briere C."/>
            <person name="Owens G.L."/>
            <person name="Carrere S."/>
            <person name="Mayjonade B."/>
            <person name="Legrand L."/>
            <person name="Gill N."/>
            <person name="Kane N.C."/>
            <person name="Bowers J.E."/>
            <person name="Hubner S."/>
            <person name="Bellec A."/>
            <person name="Berard A."/>
            <person name="Berges H."/>
            <person name="Blanchet N."/>
            <person name="Boniface M.C."/>
            <person name="Brunel D."/>
            <person name="Catrice O."/>
            <person name="Chaidir N."/>
            <person name="Claudel C."/>
            <person name="Donnadieu C."/>
            <person name="Faraut T."/>
            <person name="Fievet G."/>
            <person name="Helmstetter N."/>
            <person name="King M."/>
            <person name="Knapp S.J."/>
            <person name="Lai Z."/>
            <person name="Le Paslier M.C."/>
            <person name="Lippi Y."/>
            <person name="Lorenzon L."/>
            <person name="Mandel J.R."/>
            <person name="Marage G."/>
            <person name="Marchand G."/>
            <person name="Marquand E."/>
            <person name="Bret-Mestries E."/>
            <person name="Morien E."/>
            <person name="Nambeesan S."/>
            <person name="Nguyen T."/>
            <person name="Pegot-Espagnet P."/>
            <person name="Pouilly N."/>
            <person name="Raftis F."/>
            <person name="Sallet E."/>
            <person name="Schiex T."/>
            <person name="Thomas J."/>
            <person name="Vandecasteele C."/>
            <person name="Vares D."/>
            <person name="Vear F."/>
            <person name="Vautrin S."/>
            <person name="Crespi M."/>
            <person name="Mangin B."/>
            <person name="Burke J.M."/>
            <person name="Salse J."/>
            <person name="Munos S."/>
            <person name="Vincourt P."/>
            <person name="Rieseberg L.H."/>
            <person name="Langlade N.B."/>
        </authorList>
    </citation>
    <scope>NUCLEOTIDE SEQUENCE</scope>
    <source>
        <tissue evidence="2">Leaves</tissue>
    </source>
</reference>
<organism evidence="2 3">
    <name type="scientific">Helianthus annuus</name>
    <name type="common">Common sunflower</name>
    <dbReference type="NCBI Taxonomy" id="4232"/>
    <lineage>
        <taxon>Eukaryota</taxon>
        <taxon>Viridiplantae</taxon>
        <taxon>Streptophyta</taxon>
        <taxon>Embryophyta</taxon>
        <taxon>Tracheophyta</taxon>
        <taxon>Spermatophyta</taxon>
        <taxon>Magnoliopsida</taxon>
        <taxon>eudicotyledons</taxon>
        <taxon>Gunneridae</taxon>
        <taxon>Pentapetalae</taxon>
        <taxon>asterids</taxon>
        <taxon>campanulids</taxon>
        <taxon>Asterales</taxon>
        <taxon>Asteraceae</taxon>
        <taxon>Asteroideae</taxon>
        <taxon>Heliantheae alliance</taxon>
        <taxon>Heliantheae</taxon>
        <taxon>Helianthus</taxon>
    </lineage>
</organism>
<dbReference type="Gramene" id="mRNA:HanXRQr2_Chr09g0389751">
    <property type="protein sequence ID" value="CDS:HanXRQr2_Chr09g0389751.1"/>
    <property type="gene ID" value="HanXRQr2_Chr09g0389751"/>
</dbReference>
<reference evidence="2" key="2">
    <citation type="submission" date="2020-06" db="EMBL/GenBank/DDBJ databases">
        <title>Helianthus annuus Genome sequencing and assembly Release 2.</title>
        <authorList>
            <person name="Gouzy J."/>
            <person name="Langlade N."/>
            <person name="Munos S."/>
        </authorList>
    </citation>
    <scope>NUCLEOTIDE SEQUENCE</scope>
    <source>
        <tissue evidence="2">Leaves</tissue>
    </source>
</reference>
<accession>A0A9K3N8E4</accession>
<dbReference type="EMBL" id="MNCJ02000324">
    <property type="protein sequence ID" value="KAF5791001.1"/>
    <property type="molecule type" value="Genomic_DNA"/>
</dbReference>
<comment type="caution">
    <text evidence="2">The sequence shown here is derived from an EMBL/GenBank/DDBJ whole genome shotgun (WGS) entry which is preliminary data.</text>
</comment>
<dbReference type="AlphaFoldDB" id="A0A9K3N8E4"/>
<evidence type="ECO:0000313" key="2">
    <source>
        <dbReference type="EMBL" id="KAF5791001.1"/>
    </source>
</evidence>
<evidence type="ECO:0000256" key="1">
    <source>
        <dbReference type="SAM" id="MobiDB-lite"/>
    </source>
</evidence>
<protein>
    <submittedName>
        <fullName evidence="2">Uncharacterized protein</fullName>
    </submittedName>
</protein>
<dbReference type="Proteomes" id="UP000215914">
    <property type="component" value="Unassembled WGS sequence"/>
</dbReference>
<sequence length="172" mass="18354">MDSGDYSPPPSIPSGGFTRVEPELSYNNQPTAEDDYAAQAPSMSSPGLMRNSEPQFPEEYGQRTMAGEPHVQPPSRTDLHHGQGNSITGGNDNRWLAQTGDQAPPSHSALVHDNNSAPAFKDGSGYVSAPSQSAMVRQNQSNPGEYQVVDPQEYAGFSIPGRHFGKGNLTGP</sequence>